<name>A0A1I7ZRH4_9BILA</name>
<protein>
    <submittedName>
        <fullName evidence="2">Uncharacterized protein</fullName>
    </submittedName>
</protein>
<sequence>MNAPKWHSVRFEPETRPLNAYINSSSSRTSEQLPHLENIHQKLLEVSDNADRLGSSLNFRVSEILHRNYTTTTSAHNL</sequence>
<dbReference type="Proteomes" id="UP000095287">
    <property type="component" value="Unplaced"/>
</dbReference>
<proteinExistence type="predicted"/>
<dbReference type="WBParaSite" id="L893_g29089.t1">
    <property type="protein sequence ID" value="L893_g29089.t1"/>
    <property type="gene ID" value="L893_g29089"/>
</dbReference>
<organism evidence="1 2">
    <name type="scientific">Steinernema glaseri</name>
    <dbReference type="NCBI Taxonomy" id="37863"/>
    <lineage>
        <taxon>Eukaryota</taxon>
        <taxon>Metazoa</taxon>
        <taxon>Ecdysozoa</taxon>
        <taxon>Nematoda</taxon>
        <taxon>Chromadorea</taxon>
        <taxon>Rhabditida</taxon>
        <taxon>Tylenchina</taxon>
        <taxon>Panagrolaimomorpha</taxon>
        <taxon>Strongyloidoidea</taxon>
        <taxon>Steinernematidae</taxon>
        <taxon>Steinernema</taxon>
    </lineage>
</organism>
<accession>A0A1I7ZRH4</accession>
<keyword evidence="1" id="KW-1185">Reference proteome</keyword>
<reference evidence="2" key="1">
    <citation type="submission" date="2016-11" db="UniProtKB">
        <authorList>
            <consortium name="WormBaseParasite"/>
        </authorList>
    </citation>
    <scope>IDENTIFICATION</scope>
</reference>
<evidence type="ECO:0000313" key="1">
    <source>
        <dbReference type="Proteomes" id="UP000095287"/>
    </source>
</evidence>
<dbReference type="AlphaFoldDB" id="A0A1I7ZRH4"/>
<evidence type="ECO:0000313" key="2">
    <source>
        <dbReference type="WBParaSite" id="L893_g29089.t1"/>
    </source>
</evidence>